<sequence>MDQAKQLATDLVMGAYLEPMTREIVQRLLDNDEEDNPHLKALQDPEGWWKDFSDIVPSRDATDMMKELWIDEPIRFQVLAERLFERRLNLGLELPNGPQHRDYQPIMEQIQQAVRRTKARDRAREQALNSR</sequence>
<dbReference type="EMBL" id="RXIR01000007">
    <property type="protein sequence ID" value="TVS29061.1"/>
    <property type="molecule type" value="Genomic_DNA"/>
</dbReference>
<accession>A0A6C1TXK2</accession>
<dbReference type="RefSeq" id="WP_144318465.1">
    <property type="nucleotide sequence ID" value="NZ_CP038157.1"/>
</dbReference>
<comment type="caution">
    <text evidence="1">The sequence shown here is derived from an EMBL/GenBank/DDBJ whole genome shotgun (WGS) entry which is preliminary data.</text>
</comment>
<dbReference type="Proteomes" id="UP000336646">
    <property type="component" value="Unassembled WGS sequence"/>
</dbReference>
<name>A0A6C1TXK2_9CORY</name>
<reference evidence="1 2" key="1">
    <citation type="submission" date="2018-12" db="EMBL/GenBank/DDBJ databases">
        <title>Corynebacterium sanguinis sp. nov., a clinically-associated and environmental corynebacterium.</title>
        <authorList>
            <person name="Gonzales-Siles L."/>
            <person name="Jaen-Luchoro D."/>
            <person name="Cardew S."/>
            <person name="Inganas E."/>
            <person name="Ohlen M."/>
            <person name="Jensie-Markopolous S."/>
            <person name="Pinyeiro-Iglesias B."/>
            <person name="Molin K."/>
            <person name="Skovbjerg S."/>
            <person name="Svensson-Stadler L."/>
            <person name="Funke G."/>
            <person name="Moore E.R.B."/>
        </authorList>
    </citation>
    <scope>NUCLEOTIDE SEQUENCE [LARGE SCALE GENOMIC DNA]</scope>
    <source>
        <strain evidence="1 2">58734</strain>
    </source>
</reference>
<gene>
    <name evidence="1" type="ORF">EKI59_04415</name>
</gene>
<dbReference type="GeneID" id="74902850"/>
<proteinExistence type="predicted"/>
<organism evidence="1 2">
    <name type="scientific">Corynebacterium sanguinis</name>
    <dbReference type="NCBI Taxonomy" id="2594913"/>
    <lineage>
        <taxon>Bacteria</taxon>
        <taxon>Bacillati</taxon>
        <taxon>Actinomycetota</taxon>
        <taxon>Actinomycetes</taxon>
        <taxon>Mycobacteriales</taxon>
        <taxon>Corynebacteriaceae</taxon>
        <taxon>Corynebacterium</taxon>
    </lineage>
</organism>
<evidence type="ECO:0000313" key="2">
    <source>
        <dbReference type="Proteomes" id="UP000336646"/>
    </source>
</evidence>
<evidence type="ECO:0000313" key="1">
    <source>
        <dbReference type="EMBL" id="TVS29061.1"/>
    </source>
</evidence>
<protein>
    <submittedName>
        <fullName evidence="1">Uncharacterized protein</fullName>
    </submittedName>
</protein>
<dbReference type="AlphaFoldDB" id="A0A6C1TXK2"/>
<dbReference type="OrthoDB" id="4468984at2"/>